<dbReference type="GO" id="GO:0070836">
    <property type="term" value="P:caveola assembly"/>
    <property type="evidence" value="ECO:0007669"/>
    <property type="project" value="InterPro"/>
</dbReference>
<protein>
    <recommendedName>
        <fullName evidence="6">Caveolin</fullName>
    </recommendedName>
</protein>
<dbReference type="InterPro" id="IPR001612">
    <property type="entry name" value="Caveolin"/>
</dbReference>
<dbReference type="PANTHER" id="PTHR10844:SF19">
    <property type="entry name" value="CAVEOLIN-2"/>
    <property type="match status" value="1"/>
</dbReference>
<evidence type="ECO:0000256" key="2">
    <source>
        <dbReference type="ARBA" id="ARBA00010988"/>
    </source>
</evidence>
<keyword evidence="4 6" id="KW-0333">Golgi apparatus</keyword>
<dbReference type="GO" id="GO:0005901">
    <property type="term" value="C:caveola"/>
    <property type="evidence" value="ECO:0007669"/>
    <property type="project" value="UniProtKB-SubCell"/>
</dbReference>
<comment type="function">
    <text evidence="6">May act as a scaffolding protein within caveolar membranes. Interacts directly with G-protein alpha subunits and can functionally regulate their activity.</text>
</comment>
<keyword evidence="8" id="KW-1185">Reference proteome</keyword>
<dbReference type="GO" id="GO:0060090">
    <property type="term" value="F:molecular adaptor activity"/>
    <property type="evidence" value="ECO:0007669"/>
    <property type="project" value="TreeGrafter"/>
</dbReference>
<dbReference type="GO" id="GO:0000139">
    <property type="term" value="C:Golgi membrane"/>
    <property type="evidence" value="ECO:0007669"/>
    <property type="project" value="UniProtKB-SubCell"/>
</dbReference>
<evidence type="ECO:0000256" key="3">
    <source>
        <dbReference type="ARBA" id="ARBA00022475"/>
    </source>
</evidence>
<accession>A0AAN8JGG8</accession>
<evidence type="ECO:0000256" key="5">
    <source>
        <dbReference type="ARBA" id="ARBA00023136"/>
    </source>
</evidence>
<sequence>MADLDMVNRDPNNINDFIGVQFEDVLAEPEGAHSIDCVWKASFFCFNIWKNFFYKLATLCCGMCIAAEWGCEFARIAFTHIWFVTPFFKVLEINCGCLQKFWALCVHCCCDPCCEAFGLIFGAFRKD</sequence>
<keyword evidence="3 6" id="KW-1003">Cell membrane</keyword>
<evidence type="ECO:0000313" key="7">
    <source>
        <dbReference type="EMBL" id="KAK6177781.1"/>
    </source>
</evidence>
<evidence type="ECO:0000256" key="6">
    <source>
        <dbReference type="RuleBase" id="RU000680"/>
    </source>
</evidence>
<evidence type="ECO:0000256" key="4">
    <source>
        <dbReference type="ARBA" id="ARBA00023034"/>
    </source>
</evidence>
<comment type="similarity">
    <text evidence="2 6">Belongs to the caveolin family.</text>
</comment>
<name>A0AAN8JGG8_PATCE</name>
<dbReference type="Pfam" id="PF01146">
    <property type="entry name" value="Caveolin"/>
    <property type="match status" value="1"/>
</dbReference>
<dbReference type="PANTHER" id="PTHR10844">
    <property type="entry name" value="CAVEOLIN"/>
    <property type="match status" value="1"/>
</dbReference>
<organism evidence="7 8">
    <name type="scientific">Patella caerulea</name>
    <name type="common">Rayed Mediterranean limpet</name>
    <dbReference type="NCBI Taxonomy" id="87958"/>
    <lineage>
        <taxon>Eukaryota</taxon>
        <taxon>Metazoa</taxon>
        <taxon>Spiralia</taxon>
        <taxon>Lophotrochozoa</taxon>
        <taxon>Mollusca</taxon>
        <taxon>Gastropoda</taxon>
        <taxon>Patellogastropoda</taxon>
        <taxon>Patelloidea</taxon>
        <taxon>Patellidae</taxon>
        <taxon>Patella</taxon>
    </lineage>
</organism>
<evidence type="ECO:0000313" key="8">
    <source>
        <dbReference type="Proteomes" id="UP001347796"/>
    </source>
</evidence>
<gene>
    <name evidence="7" type="ORF">SNE40_015815</name>
</gene>
<comment type="caution">
    <text evidence="7">The sequence shown here is derived from an EMBL/GenBank/DDBJ whole genome shotgun (WGS) entry which is preliminary data.</text>
</comment>
<keyword evidence="5 6" id="KW-0472">Membrane</keyword>
<evidence type="ECO:0000256" key="1">
    <source>
        <dbReference type="ARBA" id="ARBA00004202"/>
    </source>
</evidence>
<proteinExistence type="inferred from homology"/>
<reference evidence="7 8" key="1">
    <citation type="submission" date="2024-01" db="EMBL/GenBank/DDBJ databases">
        <title>The genome of the rayed Mediterranean limpet Patella caerulea (Linnaeus, 1758).</title>
        <authorList>
            <person name="Anh-Thu Weber A."/>
            <person name="Halstead-Nussloch G."/>
        </authorList>
    </citation>
    <scope>NUCLEOTIDE SEQUENCE [LARGE SCALE GENOMIC DNA]</scope>
    <source>
        <strain evidence="7">AATW-2023a</strain>
        <tissue evidence="7">Whole specimen</tissue>
    </source>
</reference>
<comment type="subcellular location">
    <subcellularLocation>
        <location evidence="1 6">Cell membrane</location>
        <topology evidence="1 6">Peripheral membrane protein</topology>
    </subcellularLocation>
    <subcellularLocation>
        <location evidence="6">Golgi apparatus membrane</location>
        <topology evidence="6">Peripheral membrane protein</topology>
    </subcellularLocation>
    <subcellularLocation>
        <location evidence="6">Membrane</location>
        <location evidence="6">Caveola</location>
        <topology evidence="6">Peripheral membrane protein</topology>
    </subcellularLocation>
</comment>
<dbReference type="AlphaFoldDB" id="A0AAN8JGG8"/>
<dbReference type="Proteomes" id="UP001347796">
    <property type="component" value="Unassembled WGS sequence"/>
</dbReference>
<dbReference type="EMBL" id="JAZGQO010000010">
    <property type="protein sequence ID" value="KAK6177781.1"/>
    <property type="molecule type" value="Genomic_DNA"/>
</dbReference>